<gene>
    <name evidence="1" type="ORF">WICMUC_000252</name>
</gene>
<sequence>MFSNFFSHCVAPSDAVTTQKSPPPAPVELDPLTPLTPVLLGSISQGNPLHLLSSSQVILNPKLGSLDLNGEVSSK</sequence>
<name>A0A9P8PY20_9ASCO</name>
<comment type="caution">
    <text evidence="1">The sequence shown here is derived from an EMBL/GenBank/DDBJ whole genome shotgun (WGS) entry which is preliminary data.</text>
</comment>
<dbReference type="EMBL" id="JAEUBF010000094">
    <property type="protein sequence ID" value="KAH3680578.1"/>
    <property type="molecule type" value="Genomic_DNA"/>
</dbReference>
<proteinExistence type="predicted"/>
<dbReference type="AlphaFoldDB" id="A0A9P8PY20"/>
<evidence type="ECO:0000313" key="2">
    <source>
        <dbReference type="Proteomes" id="UP000769528"/>
    </source>
</evidence>
<keyword evidence="2" id="KW-1185">Reference proteome</keyword>
<dbReference type="Proteomes" id="UP000769528">
    <property type="component" value="Unassembled WGS sequence"/>
</dbReference>
<dbReference type="OrthoDB" id="10575520at2759"/>
<organism evidence="1 2">
    <name type="scientific">Wickerhamomyces mucosus</name>
    <dbReference type="NCBI Taxonomy" id="1378264"/>
    <lineage>
        <taxon>Eukaryota</taxon>
        <taxon>Fungi</taxon>
        <taxon>Dikarya</taxon>
        <taxon>Ascomycota</taxon>
        <taxon>Saccharomycotina</taxon>
        <taxon>Saccharomycetes</taxon>
        <taxon>Phaffomycetales</taxon>
        <taxon>Wickerhamomycetaceae</taxon>
        <taxon>Wickerhamomyces</taxon>
    </lineage>
</organism>
<evidence type="ECO:0000313" key="1">
    <source>
        <dbReference type="EMBL" id="KAH3680578.1"/>
    </source>
</evidence>
<accession>A0A9P8PY20</accession>
<reference evidence="1" key="1">
    <citation type="journal article" date="2021" name="Open Biol.">
        <title>Shared evolutionary footprints suggest mitochondrial oxidative damage underlies multiple complex I losses in fungi.</title>
        <authorList>
            <person name="Schikora-Tamarit M.A."/>
            <person name="Marcet-Houben M."/>
            <person name="Nosek J."/>
            <person name="Gabaldon T."/>
        </authorList>
    </citation>
    <scope>NUCLEOTIDE SEQUENCE</scope>
    <source>
        <strain evidence="1">CBS6341</strain>
    </source>
</reference>
<protein>
    <submittedName>
        <fullName evidence="1">Uncharacterized protein</fullName>
    </submittedName>
</protein>
<reference evidence="1" key="2">
    <citation type="submission" date="2021-01" db="EMBL/GenBank/DDBJ databases">
        <authorList>
            <person name="Schikora-Tamarit M.A."/>
        </authorList>
    </citation>
    <scope>NUCLEOTIDE SEQUENCE</scope>
    <source>
        <strain evidence="1">CBS6341</strain>
    </source>
</reference>